<dbReference type="AlphaFoldDB" id="A0A1Y2CXA4"/>
<dbReference type="SUPFAM" id="SSF47895">
    <property type="entry name" value="Transducin (alpha subunit), insertion domain"/>
    <property type="match status" value="1"/>
</dbReference>
<evidence type="ECO:0000313" key="13">
    <source>
        <dbReference type="Proteomes" id="UP000193642"/>
    </source>
</evidence>
<keyword evidence="8" id="KW-0449">Lipoprotein</keyword>
<evidence type="ECO:0000256" key="10">
    <source>
        <dbReference type="PIRSR" id="PIRSR601019-2"/>
    </source>
</evidence>
<feature type="binding site" evidence="9">
    <location>
        <begin position="266"/>
        <end position="269"/>
    </location>
    <ligand>
        <name>GTP</name>
        <dbReference type="ChEBI" id="CHEBI:37565"/>
    </ligand>
</feature>
<organism evidence="12 13">
    <name type="scientific">Rhizoclosmatium globosum</name>
    <dbReference type="NCBI Taxonomy" id="329046"/>
    <lineage>
        <taxon>Eukaryota</taxon>
        <taxon>Fungi</taxon>
        <taxon>Fungi incertae sedis</taxon>
        <taxon>Chytridiomycota</taxon>
        <taxon>Chytridiomycota incertae sedis</taxon>
        <taxon>Chytridiomycetes</taxon>
        <taxon>Chytridiales</taxon>
        <taxon>Chytriomycetaceae</taxon>
        <taxon>Rhizoclosmatium</taxon>
    </lineage>
</organism>
<dbReference type="GO" id="GO:0005737">
    <property type="term" value="C:cytoplasm"/>
    <property type="evidence" value="ECO:0007669"/>
    <property type="project" value="TreeGrafter"/>
</dbReference>
<feature type="compositionally biased region" description="Basic and acidic residues" evidence="11">
    <location>
        <begin position="17"/>
        <end position="36"/>
    </location>
</feature>
<dbReference type="OrthoDB" id="5817230at2759"/>
<dbReference type="GO" id="GO:0005525">
    <property type="term" value="F:GTP binding"/>
    <property type="evidence" value="ECO:0007669"/>
    <property type="project" value="UniProtKB-KW"/>
</dbReference>
<evidence type="ECO:0000256" key="7">
    <source>
        <dbReference type="ARBA" id="ARBA00023224"/>
    </source>
</evidence>
<feature type="binding site" evidence="9">
    <location>
        <begin position="147"/>
        <end position="148"/>
    </location>
    <ligand>
        <name>GTP</name>
        <dbReference type="ChEBI" id="CHEBI:37565"/>
    </ligand>
</feature>
<dbReference type="PRINTS" id="PR00318">
    <property type="entry name" value="GPROTEINA"/>
</dbReference>
<evidence type="ECO:0000256" key="4">
    <source>
        <dbReference type="ARBA" id="ARBA00022842"/>
    </source>
</evidence>
<gene>
    <name evidence="12" type="ORF">BCR33DRAFT_712680</name>
</gene>
<name>A0A1Y2CXA4_9FUNG</name>
<dbReference type="InterPro" id="IPR027417">
    <property type="entry name" value="P-loop_NTPase"/>
</dbReference>
<keyword evidence="1" id="KW-0519">Myristate</keyword>
<keyword evidence="6" id="KW-0564">Palmitate</keyword>
<proteinExistence type="predicted"/>
<reference evidence="12 13" key="1">
    <citation type="submission" date="2016-07" db="EMBL/GenBank/DDBJ databases">
        <title>Pervasive Adenine N6-methylation of Active Genes in Fungi.</title>
        <authorList>
            <consortium name="DOE Joint Genome Institute"/>
            <person name="Mondo S.J."/>
            <person name="Dannebaum R.O."/>
            <person name="Kuo R.C."/>
            <person name="Labutti K."/>
            <person name="Haridas S."/>
            <person name="Kuo A."/>
            <person name="Salamov A."/>
            <person name="Ahrendt S.R."/>
            <person name="Lipzen A."/>
            <person name="Sullivan W."/>
            <person name="Andreopoulos W.B."/>
            <person name="Clum A."/>
            <person name="Lindquist E."/>
            <person name="Daum C."/>
            <person name="Ramamoorthy G.K."/>
            <person name="Gryganskyi A."/>
            <person name="Culley D."/>
            <person name="Magnuson J.K."/>
            <person name="James T.Y."/>
            <person name="O'Malley M.A."/>
            <person name="Stajich J.E."/>
            <person name="Spatafora J.W."/>
            <person name="Visel A."/>
            <person name="Grigoriev I.V."/>
        </authorList>
    </citation>
    <scope>NUCLEOTIDE SEQUENCE [LARGE SCALE GENOMIC DNA]</scope>
    <source>
        <strain evidence="12 13">JEL800</strain>
    </source>
</reference>
<dbReference type="SUPFAM" id="SSF52540">
    <property type="entry name" value="P-loop containing nucleoside triphosphate hydrolases"/>
    <property type="match status" value="1"/>
</dbReference>
<evidence type="ECO:0000256" key="6">
    <source>
        <dbReference type="ARBA" id="ARBA00023139"/>
    </source>
</evidence>
<feature type="binding site" evidence="9">
    <location>
        <begin position="197"/>
        <end position="201"/>
    </location>
    <ligand>
        <name>GTP</name>
        <dbReference type="ChEBI" id="CHEBI:37565"/>
    </ligand>
</feature>
<dbReference type="GO" id="GO:0005834">
    <property type="term" value="C:heterotrimeric G-protein complex"/>
    <property type="evidence" value="ECO:0007669"/>
    <property type="project" value="TreeGrafter"/>
</dbReference>
<dbReference type="GO" id="GO:0046872">
    <property type="term" value="F:metal ion binding"/>
    <property type="evidence" value="ECO:0007669"/>
    <property type="project" value="UniProtKB-KW"/>
</dbReference>
<evidence type="ECO:0000313" key="12">
    <source>
        <dbReference type="EMBL" id="ORY51669.1"/>
    </source>
</evidence>
<feature type="binding site" evidence="10">
    <location>
        <position position="178"/>
    </location>
    <ligand>
        <name>Mg(2+)</name>
        <dbReference type="ChEBI" id="CHEBI:18420"/>
    </ligand>
</feature>
<evidence type="ECO:0000256" key="8">
    <source>
        <dbReference type="ARBA" id="ARBA00023288"/>
    </source>
</evidence>
<dbReference type="Gene3D" id="3.40.50.300">
    <property type="entry name" value="P-loop containing nucleotide triphosphate hydrolases"/>
    <property type="match status" value="1"/>
</dbReference>
<dbReference type="Pfam" id="PF00503">
    <property type="entry name" value="G-alpha"/>
    <property type="match status" value="1"/>
</dbReference>
<feature type="binding site" evidence="9">
    <location>
        <begin position="172"/>
        <end position="178"/>
    </location>
    <ligand>
        <name>GTP</name>
        <dbReference type="ChEBI" id="CHEBI:37565"/>
    </ligand>
</feature>
<dbReference type="InterPro" id="IPR001019">
    <property type="entry name" value="Gprotein_alpha_su"/>
</dbReference>
<evidence type="ECO:0000256" key="2">
    <source>
        <dbReference type="ARBA" id="ARBA00022723"/>
    </source>
</evidence>
<dbReference type="CDD" id="cd00066">
    <property type="entry name" value="G-alpha"/>
    <property type="match status" value="1"/>
</dbReference>
<dbReference type="FunFam" id="3.40.50.300:FF:003800">
    <property type="entry name" value="Guanine nucleotide-binding protein G(k) subunit alpha"/>
    <property type="match status" value="1"/>
</dbReference>
<dbReference type="GO" id="GO:0031683">
    <property type="term" value="F:G-protein beta/gamma-subunit complex binding"/>
    <property type="evidence" value="ECO:0007669"/>
    <property type="project" value="InterPro"/>
</dbReference>
<dbReference type="GO" id="GO:0003924">
    <property type="term" value="F:GTPase activity"/>
    <property type="evidence" value="ECO:0007669"/>
    <property type="project" value="InterPro"/>
</dbReference>
<dbReference type="PROSITE" id="PS51882">
    <property type="entry name" value="G_ALPHA"/>
    <property type="match status" value="1"/>
</dbReference>
<dbReference type="SMART" id="SM00275">
    <property type="entry name" value="G_alpha"/>
    <property type="match status" value="1"/>
</dbReference>
<keyword evidence="3 9" id="KW-0547">Nucleotide-binding</keyword>
<keyword evidence="4 10" id="KW-0460">Magnesium</keyword>
<evidence type="ECO:0000256" key="9">
    <source>
        <dbReference type="PIRSR" id="PIRSR601019-1"/>
    </source>
</evidence>
<evidence type="ECO:0000256" key="3">
    <source>
        <dbReference type="ARBA" id="ARBA00022741"/>
    </source>
</evidence>
<feature type="region of interest" description="Disordered" evidence="11">
    <location>
        <begin position="1"/>
        <end position="74"/>
    </location>
</feature>
<evidence type="ECO:0000256" key="5">
    <source>
        <dbReference type="ARBA" id="ARBA00023134"/>
    </source>
</evidence>
<dbReference type="GO" id="GO:0007188">
    <property type="term" value="P:adenylate cyclase-modulating G protein-coupled receptor signaling pathway"/>
    <property type="evidence" value="ECO:0007669"/>
    <property type="project" value="TreeGrafter"/>
</dbReference>
<protein>
    <submittedName>
        <fullName evidence="12">G-alpha-domain-containing protein</fullName>
    </submittedName>
</protein>
<keyword evidence="5 9" id="KW-0342">GTP-binding</keyword>
<dbReference type="Gene3D" id="1.10.400.10">
    <property type="entry name" value="GI Alpha 1, domain 2-like"/>
    <property type="match status" value="1"/>
</dbReference>
<accession>A0A1Y2CXA4</accession>
<dbReference type="EMBL" id="MCGO01000005">
    <property type="protein sequence ID" value="ORY51669.1"/>
    <property type="molecule type" value="Genomic_DNA"/>
</dbReference>
<dbReference type="GO" id="GO:0001664">
    <property type="term" value="F:G protein-coupled receptor binding"/>
    <property type="evidence" value="ECO:0007669"/>
    <property type="project" value="TreeGrafter"/>
</dbReference>
<dbReference type="PANTHER" id="PTHR10218:SF302">
    <property type="entry name" value="GUANINE NUCLEOTIDE-BINDING PROTEIN ALPHA-5 SUBUNIT"/>
    <property type="match status" value="1"/>
</dbReference>
<evidence type="ECO:0000256" key="11">
    <source>
        <dbReference type="SAM" id="MobiDB-lite"/>
    </source>
</evidence>
<keyword evidence="13" id="KW-1185">Reference proteome</keyword>
<keyword evidence="2 10" id="KW-0479">Metal-binding</keyword>
<comment type="caution">
    <text evidence="12">The sequence shown here is derived from an EMBL/GenBank/DDBJ whole genome shotgun (WGS) entry which is preliminary data.</text>
</comment>
<keyword evidence="7" id="KW-0807">Transducer</keyword>
<feature type="binding site" evidence="9">
    <location>
        <position position="313"/>
    </location>
    <ligand>
        <name>GTP</name>
        <dbReference type="ChEBI" id="CHEBI:37565"/>
    </ligand>
</feature>
<evidence type="ECO:0000256" key="1">
    <source>
        <dbReference type="ARBA" id="ARBA00022707"/>
    </source>
</evidence>
<dbReference type="InterPro" id="IPR011025">
    <property type="entry name" value="GproteinA_insert"/>
</dbReference>
<dbReference type="PANTHER" id="PTHR10218">
    <property type="entry name" value="GTP-BINDING PROTEIN ALPHA SUBUNIT"/>
    <property type="match status" value="1"/>
</dbReference>
<dbReference type="STRING" id="329046.A0A1Y2CXA4"/>
<sequence>MDTLKIPYGFDPSATLERVDDQAAKNEDEADGDFHGSVESQTGIDRNGSDSKRESVTASKHSIGEGHNPNLKNNPLVLLAEQEYKRKGGSRQTGAVADAAIAIKKHPFSIIQGEFLSPETVAHIKTVWNDSGIQYCFSRANEFQLMDSCKYFMTDLDRITLKTYVPNEQDILNCRIMTTSISETKISIKSVTVKIYDVGGQRSERKKWAPYFDDVNAIIYLAAISSYDQVCFEDNSTNRILESLNLFSSICNHPMFKKTSMILFLNKIDLFKSKIETSPVANYFPSYTEYFASRFLALNKYPERKIYVHFTWATDTKQTKKVLDTVNKIILNSNLENANI</sequence>
<dbReference type="Proteomes" id="UP000193642">
    <property type="component" value="Unassembled WGS sequence"/>
</dbReference>